<dbReference type="GO" id="GO:0098552">
    <property type="term" value="C:side of membrane"/>
    <property type="evidence" value="ECO:0007669"/>
    <property type="project" value="UniProtKB-KW"/>
</dbReference>
<dbReference type="Proteomes" id="UP001151582">
    <property type="component" value="Unassembled WGS sequence"/>
</dbReference>
<evidence type="ECO:0000313" key="14">
    <source>
        <dbReference type="Proteomes" id="UP001151582"/>
    </source>
</evidence>
<keyword evidence="4 10" id="KW-0336">GPI-anchor</keyword>
<dbReference type="EMBL" id="JANBQB010000296">
    <property type="protein sequence ID" value="KAJ1978134.1"/>
    <property type="molecule type" value="Genomic_DNA"/>
</dbReference>
<dbReference type="EC" id="2.4.1.-" evidence="10"/>
<reference evidence="13" key="1">
    <citation type="submission" date="2022-07" db="EMBL/GenBank/DDBJ databases">
        <title>Phylogenomic reconstructions and comparative analyses of Kickxellomycotina fungi.</title>
        <authorList>
            <person name="Reynolds N.K."/>
            <person name="Stajich J.E."/>
            <person name="Barry K."/>
            <person name="Grigoriev I.V."/>
            <person name="Crous P."/>
            <person name="Smith M.E."/>
        </authorList>
    </citation>
    <scope>NUCLEOTIDE SEQUENCE</scope>
    <source>
        <strain evidence="13">RSA 567</strain>
    </source>
</reference>
<accession>A0A9W8ECR5</accession>
<dbReference type="SUPFAM" id="SSF51445">
    <property type="entry name" value="(Trans)glycosidases"/>
    <property type="match status" value="1"/>
</dbReference>
<proteinExistence type="inferred from homology"/>
<dbReference type="OrthoDB" id="421038at2759"/>
<dbReference type="GO" id="GO:0042124">
    <property type="term" value="F:1,3-beta-glucanosyltransferase activity"/>
    <property type="evidence" value="ECO:0007669"/>
    <property type="project" value="TreeGrafter"/>
</dbReference>
<evidence type="ECO:0000256" key="2">
    <source>
        <dbReference type="ARBA" id="ARBA00004589"/>
    </source>
</evidence>
<dbReference type="Gene3D" id="3.20.20.80">
    <property type="entry name" value="Glycosidases"/>
    <property type="match status" value="1"/>
</dbReference>
<evidence type="ECO:0000256" key="7">
    <source>
        <dbReference type="ARBA" id="ARBA00023157"/>
    </source>
</evidence>
<evidence type="ECO:0000313" key="13">
    <source>
        <dbReference type="EMBL" id="KAJ1978134.1"/>
    </source>
</evidence>
<dbReference type="Pfam" id="PF03198">
    <property type="entry name" value="Glyco_hydro_72"/>
    <property type="match status" value="1"/>
</dbReference>
<comment type="caution">
    <text evidence="13">The sequence shown here is derived from an EMBL/GenBank/DDBJ whole genome shotgun (WGS) entry which is preliminary data.</text>
</comment>
<evidence type="ECO:0000256" key="10">
    <source>
        <dbReference type="RuleBase" id="RU361209"/>
    </source>
</evidence>
<comment type="similarity">
    <text evidence="3 10">Belongs to the glycosyl hydrolase 72 family.</text>
</comment>
<evidence type="ECO:0000256" key="1">
    <source>
        <dbReference type="ARBA" id="ARBA00004196"/>
    </source>
</evidence>
<evidence type="ECO:0000256" key="8">
    <source>
        <dbReference type="ARBA" id="ARBA00023180"/>
    </source>
</evidence>
<feature type="domain" description="X8" evidence="12">
    <location>
        <begin position="371"/>
        <end position="465"/>
    </location>
</feature>
<gene>
    <name evidence="13" type="primary">gel4</name>
    <name evidence="13" type="ORF">H4R34_003319</name>
</gene>
<comment type="subcellular location">
    <subcellularLocation>
        <location evidence="1">Cell envelope</location>
    </subcellularLocation>
    <subcellularLocation>
        <location evidence="10">Cell membrane</location>
        <topology evidence="10">Lipid-anchor</topology>
        <topology evidence="10">GPI-anchor</topology>
    </subcellularLocation>
    <subcellularLocation>
        <location evidence="2">Membrane</location>
        <topology evidence="2">Lipid-anchor</topology>
        <topology evidence="2">GPI-anchor</topology>
    </subcellularLocation>
</comment>
<evidence type="ECO:0000256" key="3">
    <source>
        <dbReference type="ARBA" id="ARBA00007528"/>
    </source>
</evidence>
<dbReference type="PANTHER" id="PTHR31468:SF2">
    <property type="entry name" value="1,3-BETA-GLUCANOSYLTRANSFERASE GAS1"/>
    <property type="match status" value="1"/>
</dbReference>
<name>A0A9W8ECR5_9FUNG</name>
<dbReference type="PANTHER" id="PTHR31468">
    <property type="entry name" value="1,3-BETA-GLUCANOSYLTRANSFERASE GAS1"/>
    <property type="match status" value="1"/>
</dbReference>
<dbReference type="InterPro" id="IPR017853">
    <property type="entry name" value="GH"/>
</dbReference>
<comment type="function">
    <text evidence="10">Splits internally a 1,3-beta-glucan molecule and transfers the newly generated reducing end (the donor) to the non-reducing end of another 1,3-beta-glucan molecule (the acceptor) forming a 1,3-beta linkage, resulting in the elongation of 1,3-beta-glucan chains in the cell wall.</text>
</comment>
<evidence type="ECO:0000259" key="12">
    <source>
        <dbReference type="SMART" id="SM00768"/>
    </source>
</evidence>
<feature type="region of interest" description="Disordered" evidence="11">
    <location>
        <begin position="455"/>
        <end position="484"/>
    </location>
</feature>
<evidence type="ECO:0000256" key="4">
    <source>
        <dbReference type="ARBA" id="ARBA00022622"/>
    </source>
</evidence>
<organism evidence="13 14">
    <name type="scientific">Dimargaris verticillata</name>
    <dbReference type="NCBI Taxonomy" id="2761393"/>
    <lineage>
        <taxon>Eukaryota</taxon>
        <taxon>Fungi</taxon>
        <taxon>Fungi incertae sedis</taxon>
        <taxon>Zoopagomycota</taxon>
        <taxon>Kickxellomycotina</taxon>
        <taxon>Dimargaritomycetes</taxon>
        <taxon>Dimargaritales</taxon>
        <taxon>Dimargaritaceae</taxon>
        <taxon>Dimargaris</taxon>
    </lineage>
</organism>
<dbReference type="GO" id="GO:0005886">
    <property type="term" value="C:plasma membrane"/>
    <property type="evidence" value="ECO:0007669"/>
    <property type="project" value="UniProtKB-SubCell"/>
</dbReference>
<evidence type="ECO:0000256" key="9">
    <source>
        <dbReference type="ARBA" id="ARBA00023288"/>
    </source>
</evidence>
<evidence type="ECO:0000256" key="11">
    <source>
        <dbReference type="SAM" id="MobiDB-lite"/>
    </source>
</evidence>
<dbReference type="AlphaFoldDB" id="A0A9W8ECR5"/>
<dbReference type="Pfam" id="PF07983">
    <property type="entry name" value="X8"/>
    <property type="match status" value="1"/>
</dbReference>
<feature type="compositionally biased region" description="Low complexity" evidence="11">
    <location>
        <begin position="471"/>
        <end position="484"/>
    </location>
</feature>
<feature type="compositionally biased region" description="Basic and acidic residues" evidence="11">
    <location>
        <begin position="455"/>
        <end position="470"/>
    </location>
</feature>
<keyword evidence="10" id="KW-0808">Transferase</keyword>
<keyword evidence="5 10" id="KW-0732">Signal</keyword>
<keyword evidence="8" id="KW-0325">Glycoprotein</keyword>
<sequence length="510" mass="55825">MKFSVSLLCLATLAAATTALDTIVTKGSKFFNSKSGEQFFIKGVAYQPRNAYNATAPDPLADVDTCVEQAAKFKELGLNLIRVYEVQNGNDHSKCMKALADNGIYLLLDVMTPKMSINRDEPEYTAELFTYVKEKVDEFVQYDNLFGFVAGNEVTNEVKNTDASAYVKALLRDIKKHLKDSKHNYPVGYATNDDTDINDDLKSFFACGKVDVRADFYGINIYRWCGSDSSFSVSGFDKVVESYNDYPIPVFLSEYGCNKKRPRAFDEVESIYGSDMTGSFSGGVMYEYTEEDNEYGIVNLNNPNDKTAKEEFENFKDKMTKVKPQGVKSDSSDASVKEIDCPAASNSTWRSSENLPPTPVQASCTCVYDTLPCVPKDPNTKDFGDKVGEHLGYICGNSASSCSSITADPVSGEYGKYSFCDAKTKAAVAMSAYYKAQKNSADACDFDGFAEVVKPKSSDDSKCSDLEDPKSSSSGKKNSSDDSGAASLTTSFTGAVAMIALTSYAFYHNL</sequence>
<feature type="signal peptide" evidence="10">
    <location>
        <begin position="1"/>
        <end position="19"/>
    </location>
</feature>
<protein>
    <recommendedName>
        <fullName evidence="10">1,3-beta-glucanosyltransferase</fullName>
        <ecNumber evidence="10">2.4.1.-</ecNumber>
    </recommendedName>
</protein>
<evidence type="ECO:0000256" key="5">
    <source>
        <dbReference type="ARBA" id="ARBA00022729"/>
    </source>
</evidence>
<keyword evidence="7" id="KW-1015">Disulfide bond</keyword>
<evidence type="ECO:0000256" key="6">
    <source>
        <dbReference type="ARBA" id="ARBA00023136"/>
    </source>
</evidence>
<dbReference type="InterPro" id="IPR004886">
    <property type="entry name" value="Glucanosyltransferase"/>
</dbReference>
<feature type="chain" id="PRO_5041021637" description="1,3-beta-glucanosyltransferase" evidence="10">
    <location>
        <begin position="20"/>
        <end position="510"/>
    </location>
</feature>
<keyword evidence="6 10" id="KW-0472">Membrane</keyword>
<keyword evidence="9 10" id="KW-0449">Lipoprotein</keyword>
<dbReference type="SMART" id="SM00768">
    <property type="entry name" value="X8"/>
    <property type="match status" value="1"/>
</dbReference>
<dbReference type="GO" id="GO:0071970">
    <property type="term" value="P:fungal-type cell wall (1-&gt;3)-beta-D-glucan biosynthetic process"/>
    <property type="evidence" value="ECO:0007669"/>
    <property type="project" value="TreeGrafter"/>
</dbReference>
<dbReference type="Gene3D" id="1.20.58.1040">
    <property type="match status" value="1"/>
</dbReference>
<dbReference type="InterPro" id="IPR012946">
    <property type="entry name" value="X8"/>
</dbReference>
<dbReference type="GO" id="GO:0031505">
    <property type="term" value="P:fungal-type cell wall organization"/>
    <property type="evidence" value="ECO:0007669"/>
    <property type="project" value="TreeGrafter"/>
</dbReference>
<keyword evidence="14" id="KW-1185">Reference proteome</keyword>